<organism evidence="1 2">
    <name type="scientific">Paraburkholderia atlantica</name>
    <dbReference type="NCBI Taxonomy" id="2654982"/>
    <lineage>
        <taxon>Bacteria</taxon>
        <taxon>Pseudomonadati</taxon>
        <taxon>Pseudomonadota</taxon>
        <taxon>Betaproteobacteria</taxon>
        <taxon>Burkholderiales</taxon>
        <taxon>Burkholderiaceae</taxon>
        <taxon>Paraburkholderia</taxon>
    </lineage>
</organism>
<proteinExistence type="predicted"/>
<evidence type="ECO:0000313" key="2">
    <source>
        <dbReference type="Proteomes" id="UP000592780"/>
    </source>
</evidence>
<dbReference type="Proteomes" id="UP000592780">
    <property type="component" value="Unassembled WGS sequence"/>
</dbReference>
<evidence type="ECO:0000313" key="1">
    <source>
        <dbReference type="EMBL" id="MBB5429296.1"/>
    </source>
</evidence>
<sequence length="67" mass="7121">MKRRGFAGGSSGAISVHSSSSMIGLPISSILLSRRSRLQVVLRVNSPYAAFLKPFLRTGYAARLAGV</sequence>
<accession>A0A7W8PZ90</accession>
<keyword evidence="2" id="KW-1185">Reference proteome</keyword>
<gene>
    <name evidence="1" type="ORF">HDG40_007493</name>
</gene>
<name>A0A7W8PZ90_PARAM</name>
<dbReference type="AlphaFoldDB" id="A0A7W8PZ90"/>
<comment type="caution">
    <text evidence="1">The sequence shown here is derived from an EMBL/GenBank/DDBJ whole genome shotgun (WGS) entry which is preliminary data.</text>
</comment>
<dbReference type="EMBL" id="JACHDD010000023">
    <property type="protein sequence ID" value="MBB5429296.1"/>
    <property type="molecule type" value="Genomic_DNA"/>
</dbReference>
<protein>
    <submittedName>
        <fullName evidence="1">Uncharacterized protein</fullName>
    </submittedName>
</protein>
<reference evidence="1 2" key="1">
    <citation type="submission" date="2020-08" db="EMBL/GenBank/DDBJ databases">
        <title>Genomic Encyclopedia of Type Strains, Phase IV (KMG-V): Genome sequencing to study the core and pangenomes of soil and plant-associated prokaryotes.</title>
        <authorList>
            <person name="Whitman W."/>
        </authorList>
    </citation>
    <scope>NUCLEOTIDE SEQUENCE [LARGE SCALE GENOMIC DNA]</scope>
    <source>
        <strain evidence="1 2">JPY158</strain>
    </source>
</reference>